<feature type="transmembrane region" description="Helical" evidence="6">
    <location>
        <begin position="140"/>
        <end position="159"/>
    </location>
</feature>
<evidence type="ECO:0000256" key="2">
    <source>
        <dbReference type="ARBA" id="ARBA00022448"/>
    </source>
</evidence>
<dbReference type="InterPro" id="IPR020846">
    <property type="entry name" value="MFS_dom"/>
</dbReference>
<feature type="transmembrane region" description="Helical" evidence="6">
    <location>
        <begin position="303"/>
        <end position="325"/>
    </location>
</feature>
<feature type="transmembrane region" description="Helical" evidence="6">
    <location>
        <begin position="228"/>
        <end position="248"/>
    </location>
</feature>
<dbReference type="CDD" id="cd17323">
    <property type="entry name" value="MFS_Tpo1_MDR_like"/>
    <property type="match status" value="1"/>
</dbReference>
<gene>
    <name evidence="8" type="ORF">MUCCIDRAFT_154275</name>
</gene>
<comment type="subcellular location">
    <subcellularLocation>
        <location evidence="1">Membrane</location>
        <topology evidence="1">Multi-pass membrane protein</topology>
    </subcellularLocation>
</comment>
<dbReference type="InterPro" id="IPR011701">
    <property type="entry name" value="MFS"/>
</dbReference>
<evidence type="ECO:0000256" key="1">
    <source>
        <dbReference type="ARBA" id="ARBA00004141"/>
    </source>
</evidence>
<feature type="transmembrane region" description="Helical" evidence="6">
    <location>
        <begin position="72"/>
        <end position="97"/>
    </location>
</feature>
<dbReference type="STRING" id="747725.A0A168HGR3"/>
<dbReference type="PANTHER" id="PTHR23502">
    <property type="entry name" value="MAJOR FACILITATOR SUPERFAMILY"/>
    <property type="match status" value="1"/>
</dbReference>
<proteinExistence type="predicted"/>
<feature type="transmembrane region" description="Helical" evidence="6">
    <location>
        <begin position="109"/>
        <end position="128"/>
    </location>
</feature>
<dbReference type="PANTHER" id="PTHR23502:SF51">
    <property type="entry name" value="QUINIDINE RESISTANCE PROTEIN 1-RELATED"/>
    <property type="match status" value="1"/>
</dbReference>
<evidence type="ECO:0000256" key="4">
    <source>
        <dbReference type="ARBA" id="ARBA00022989"/>
    </source>
</evidence>
<evidence type="ECO:0000256" key="5">
    <source>
        <dbReference type="ARBA" id="ARBA00023136"/>
    </source>
</evidence>
<dbReference type="VEuPathDB" id="FungiDB:MUCCIDRAFT_154275"/>
<evidence type="ECO:0000313" key="9">
    <source>
        <dbReference type="Proteomes" id="UP000077051"/>
    </source>
</evidence>
<reference evidence="8 9" key="1">
    <citation type="submission" date="2015-06" db="EMBL/GenBank/DDBJ databases">
        <title>Expansion of signal transduction pathways in fungi by whole-genome duplication.</title>
        <authorList>
            <consortium name="DOE Joint Genome Institute"/>
            <person name="Corrochano L.M."/>
            <person name="Kuo A."/>
            <person name="Marcet-Houben M."/>
            <person name="Polaino S."/>
            <person name="Salamov A."/>
            <person name="Villalobos J.M."/>
            <person name="Alvarez M.I."/>
            <person name="Avalos J."/>
            <person name="Benito E.P."/>
            <person name="Benoit I."/>
            <person name="Burger G."/>
            <person name="Camino L.P."/>
            <person name="Canovas D."/>
            <person name="Cerda-Olmedo E."/>
            <person name="Cheng J.-F."/>
            <person name="Dominguez A."/>
            <person name="Elias M."/>
            <person name="Eslava A.P."/>
            <person name="Glaser F."/>
            <person name="Grimwood J."/>
            <person name="Gutierrez G."/>
            <person name="Heitman J."/>
            <person name="Henrissat B."/>
            <person name="Iturriaga E.A."/>
            <person name="Lang B.F."/>
            <person name="Lavin J.L."/>
            <person name="Lee S."/>
            <person name="Li W."/>
            <person name="Lindquist E."/>
            <person name="Lopez-Garcia S."/>
            <person name="Luque E.M."/>
            <person name="Marcos A.T."/>
            <person name="Martin J."/>
            <person name="Mccluskey K."/>
            <person name="Medina H.R."/>
            <person name="Miralles-Duran A."/>
            <person name="Miyazaki A."/>
            <person name="Munoz-Torres E."/>
            <person name="Oguiza J.A."/>
            <person name="Ohm R."/>
            <person name="Olmedo M."/>
            <person name="Orejas M."/>
            <person name="Ortiz-Castellanos L."/>
            <person name="Pisabarro A.G."/>
            <person name="Rodriguez-Romero J."/>
            <person name="Ruiz-Herrera J."/>
            <person name="Ruiz-Vazquez R."/>
            <person name="Sanz C."/>
            <person name="Schackwitz W."/>
            <person name="Schmutz J."/>
            <person name="Shahriari M."/>
            <person name="Shelest E."/>
            <person name="Silva-Franco F."/>
            <person name="Soanes D."/>
            <person name="Syed K."/>
            <person name="Tagua V.G."/>
            <person name="Talbot N.J."/>
            <person name="Thon M."/>
            <person name="De Vries R.P."/>
            <person name="Wiebenga A."/>
            <person name="Yadav J.S."/>
            <person name="Braun E.L."/>
            <person name="Baker S."/>
            <person name="Garre V."/>
            <person name="Horwitz B."/>
            <person name="Torres-Martinez S."/>
            <person name="Idnurm A."/>
            <person name="Herrera-Estrella A."/>
            <person name="Gabaldon T."/>
            <person name="Grigoriev I.V."/>
        </authorList>
    </citation>
    <scope>NUCLEOTIDE SEQUENCE [LARGE SCALE GENOMIC DNA]</scope>
    <source>
        <strain evidence="8 9">CBS 277.49</strain>
    </source>
</reference>
<evidence type="ECO:0000259" key="7">
    <source>
        <dbReference type="PROSITE" id="PS50850"/>
    </source>
</evidence>
<keyword evidence="2" id="KW-0813">Transport</keyword>
<dbReference type="FunFam" id="1.20.1250.20:FF:000172">
    <property type="entry name" value="MFS multidrug resistance transporter"/>
    <property type="match status" value="1"/>
</dbReference>
<organism evidence="8 9">
    <name type="scientific">Mucor lusitanicus CBS 277.49</name>
    <dbReference type="NCBI Taxonomy" id="747725"/>
    <lineage>
        <taxon>Eukaryota</taxon>
        <taxon>Fungi</taxon>
        <taxon>Fungi incertae sedis</taxon>
        <taxon>Mucoromycota</taxon>
        <taxon>Mucoromycotina</taxon>
        <taxon>Mucoromycetes</taxon>
        <taxon>Mucorales</taxon>
        <taxon>Mucorineae</taxon>
        <taxon>Mucoraceae</taxon>
        <taxon>Mucor</taxon>
    </lineage>
</organism>
<comment type="caution">
    <text evidence="8">The sequence shown here is derived from an EMBL/GenBank/DDBJ whole genome shotgun (WGS) entry which is preliminary data.</text>
</comment>
<keyword evidence="4 6" id="KW-1133">Transmembrane helix</keyword>
<feature type="transmembrane region" description="Helical" evidence="6">
    <location>
        <begin position="378"/>
        <end position="397"/>
    </location>
</feature>
<feature type="transmembrane region" description="Helical" evidence="6">
    <location>
        <begin position="470"/>
        <end position="490"/>
    </location>
</feature>
<dbReference type="GO" id="GO:0005886">
    <property type="term" value="C:plasma membrane"/>
    <property type="evidence" value="ECO:0007669"/>
    <property type="project" value="TreeGrafter"/>
</dbReference>
<dbReference type="GO" id="GO:0022857">
    <property type="term" value="F:transmembrane transporter activity"/>
    <property type="evidence" value="ECO:0007669"/>
    <property type="project" value="InterPro"/>
</dbReference>
<name>A0A168HGR3_MUCCL</name>
<dbReference type="InterPro" id="IPR036259">
    <property type="entry name" value="MFS_trans_sf"/>
</dbReference>
<evidence type="ECO:0000313" key="8">
    <source>
        <dbReference type="EMBL" id="OAC98765.1"/>
    </source>
</evidence>
<accession>A0A168HGR3</accession>
<feature type="transmembrane region" description="Helical" evidence="6">
    <location>
        <begin position="337"/>
        <end position="357"/>
    </location>
</feature>
<keyword evidence="9" id="KW-1185">Reference proteome</keyword>
<keyword evidence="5 6" id="KW-0472">Membrane</keyword>
<dbReference type="PROSITE" id="PS50850">
    <property type="entry name" value="MFS"/>
    <property type="match status" value="1"/>
</dbReference>
<protein>
    <recommendedName>
        <fullName evidence="7">Major facilitator superfamily (MFS) profile domain-containing protein</fullName>
    </recommendedName>
</protein>
<dbReference type="SUPFAM" id="SSF103473">
    <property type="entry name" value="MFS general substrate transporter"/>
    <property type="match status" value="1"/>
</dbReference>
<feature type="transmembrane region" description="Helical" evidence="6">
    <location>
        <begin position="198"/>
        <end position="216"/>
    </location>
</feature>
<keyword evidence="3 6" id="KW-0812">Transmembrane</keyword>
<dbReference type="OrthoDB" id="2441642at2759"/>
<evidence type="ECO:0000256" key="3">
    <source>
        <dbReference type="ARBA" id="ARBA00022692"/>
    </source>
</evidence>
<dbReference type="Gene3D" id="1.20.1250.20">
    <property type="entry name" value="MFS general substrate transporter like domains"/>
    <property type="match status" value="1"/>
</dbReference>
<feature type="domain" description="Major facilitator superfamily (MFS) profile" evidence="7">
    <location>
        <begin position="74"/>
        <end position="495"/>
    </location>
</feature>
<sequence>MTIIDPPIKETTDFYKAINARSKNSCELTLFDDESDLVVMVSEEEDVDFYAREKQVIADYSIKDKISRRKKWFILSIVALQGFIGPLTSSIYVPAIAQVRESFNTSVTAINATISLYVFVMGFAPLLWASLSERHGRRAVYLLSTLLYVLSTIGCALSQKVSLFIALRALQATGASASQAVGAGTITDLFDVHERGNAMGLFLLGALIGPVLGPILGGFINEFMSWRYIFWFLAIMGGVTFFLILFFLPETSAVILKKRADYLKMKKEMKQNTEKKQQTLINLNNEHASTSILRPFKLMVKPAVIISTTPYSIAYGFMYFVIASLPHQLQSQYNFSSYQIGLAYLANGIGNALGAFVSGKLSDRALAKSVDGRLESRLSPMWFGILLLPIGQLMYGWCVEVKVHIAATLTGLFLLGLGVGVVQTPANTYIVDSYQKHSASVMGAANLMRCVSAGCTPLVAPTLIGHIGNGWSLTILAVISTLSGICVFLVQRYGQHWRAQTSSK</sequence>
<dbReference type="Pfam" id="PF07690">
    <property type="entry name" value="MFS_1"/>
    <property type="match status" value="1"/>
</dbReference>
<dbReference type="AlphaFoldDB" id="A0A168HGR3"/>
<dbReference type="Proteomes" id="UP000077051">
    <property type="component" value="Unassembled WGS sequence"/>
</dbReference>
<evidence type="ECO:0000256" key="6">
    <source>
        <dbReference type="SAM" id="Phobius"/>
    </source>
</evidence>
<feature type="transmembrane region" description="Helical" evidence="6">
    <location>
        <begin position="403"/>
        <end position="422"/>
    </location>
</feature>
<dbReference type="EMBL" id="AMYB01000009">
    <property type="protein sequence ID" value="OAC98765.1"/>
    <property type="molecule type" value="Genomic_DNA"/>
</dbReference>